<name>A0ACB7TJ11_HYAAI</name>
<proteinExistence type="predicted"/>
<evidence type="ECO:0000313" key="1">
    <source>
        <dbReference type="EMBL" id="KAH6946302.1"/>
    </source>
</evidence>
<protein>
    <submittedName>
        <fullName evidence="1">Uncharacterized protein</fullName>
    </submittedName>
</protein>
<sequence length="114" mass="12897">MWGRRPLRAPLDEPLNFKTASAPRTQDCDHPCSTDVFEQLDDAAREEAYRSAVSEIDALKAEVDQLRPELEGLKVVPSKDHDAAMDDDAPKPPLDPQLQAIKSQFPLQFTRYTY</sequence>
<keyword evidence="2" id="KW-1185">Reference proteome</keyword>
<dbReference type="Proteomes" id="UP000821845">
    <property type="component" value="Chromosome 1"/>
</dbReference>
<dbReference type="EMBL" id="CM023481">
    <property type="protein sequence ID" value="KAH6946302.1"/>
    <property type="molecule type" value="Genomic_DNA"/>
</dbReference>
<evidence type="ECO:0000313" key="2">
    <source>
        <dbReference type="Proteomes" id="UP000821845"/>
    </source>
</evidence>
<organism evidence="1 2">
    <name type="scientific">Hyalomma asiaticum</name>
    <name type="common">Tick</name>
    <dbReference type="NCBI Taxonomy" id="266040"/>
    <lineage>
        <taxon>Eukaryota</taxon>
        <taxon>Metazoa</taxon>
        <taxon>Ecdysozoa</taxon>
        <taxon>Arthropoda</taxon>
        <taxon>Chelicerata</taxon>
        <taxon>Arachnida</taxon>
        <taxon>Acari</taxon>
        <taxon>Parasitiformes</taxon>
        <taxon>Ixodida</taxon>
        <taxon>Ixodoidea</taxon>
        <taxon>Ixodidae</taxon>
        <taxon>Hyalomminae</taxon>
        <taxon>Hyalomma</taxon>
    </lineage>
</organism>
<comment type="caution">
    <text evidence="1">The sequence shown here is derived from an EMBL/GenBank/DDBJ whole genome shotgun (WGS) entry which is preliminary data.</text>
</comment>
<accession>A0ACB7TJ11</accession>
<reference evidence="1" key="1">
    <citation type="submission" date="2020-05" db="EMBL/GenBank/DDBJ databases">
        <title>Large-scale comparative analyses of tick genomes elucidate their genetic diversity and vector capacities.</title>
        <authorList>
            <person name="Jia N."/>
            <person name="Wang J."/>
            <person name="Shi W."/>
            <person name="Du L."/>
            <person name="Sun Y."/>
            <person name="Zhan W."/>
            <person name="Jiang J."/>
            <person name="Wang Q."/>
            <person name="Zhang B."/>
            <person name="Ji P."/>
            <person name="Sakyi L.B."/>
            <person name="Cui X."/>
            <person name="Yuan T."/>
            <person name="Jiang B."/>
            <person name="Yang W."/>
            <person name="Lam T.T.-Y."/>
            <person name="Chang Q."/>
            <person name="Ding S."/>
            <person name="Wang X."/>
            <person name="Zhu J."/>
            <person name="Ruan X."/>
            <person name="Zhao L."/>
            <person name="Wei J."/>
            <person name="Que T."/>
            <person name="Du C."/>
            <person name="Cheng J."/>
            <person name="Dai P."/>
            <person name="Han X."/>
            <person name="Huang E."/>
            <person name="Gao Y."/>
            <person name="Liu J."/>
            <person name="Shao H."/>
            <person name="Ye R."/>
            <person name="Li L."/>
            <person name="Wei W."/>
            <person name="Wang X."/>
            <person name="Wang C."/>
            <person name="Yang T."/>
            <person name="Huo Q."/>
            <person name="Li W."/>
            <person name="Guo W."/>
            <person name="Chen H."/>
            <person name="Zhou L."/>
            <person name="Ni X."/>
            <person name="Tian J."/>
            <person name="Zhou Y."/>
            <person name="Sheng Y."/>
            <person name="Liu T."/>
            <person name="Pan Y."/>
            <person name="Xia L."/>
            <person name="Li J."/>
            <person name="Zhao F."/>
            <person name="Cao W."/>
        </authorList>
    </citation>
    <scope>NUCLEOTIDE SEQUENCE</scope>
    <source>
        <strain evidence="1">Hyas-2018</strain>
    </source>
</reference>
<gene>
    <name evidence="1" type="ORF">HPB50_012745</name>
</gene>